<protein>
    <submittedName>
        <fullName evidence="1">Hydrolase</fullName>
    </submittedName>
</protein>
<gene>
    <name evidence="2" type="ORF">BVE84_09425</name>
    <name evidence="1" type="ORF">BVE86_09845</name>
</gene>
<evidence type="ECO:0000313" key="4">
    <source>
        <dbReference type="Proteomes" id="UP000188946"/>
    </source>
</evidence>
<name>A0AB36JNB7_9STRE</name>
<dbReference type="Proteomes" id="UP000188600">
    <property type="component" value="Unassembled WGS sequence"/>
</dbReference>
<dbReference type="EMBL" id="MSPR01000024">
    <property type="protein sequence ID" value="ONK26205.1"/>
    <property type="molecule type" value="Genomic_DNA"/>
</dbReference>
<dbReference type="Proteomes" id="UP000188946">
    <property type="component" value="Unassembled WGS sequence"/>
</dbReference>
<keyword evidence="4" id="KW-1185">Reference proteome</keyword>
<evidence type="ECO:0000313" key="2">
    <source>
        <dbReference type="EMBL" id="ONK26205.1"/>
    </source>
</evidence>
<accession>A0AB36JNB7</accession>
<comment type="caution">
    <text evidence="1">The sequence shown here is derived from an EMBL/GenBank/DDBJ whole genome shotgun (WGS) entry which is preliminary data.</text>
</comment>
<dbReference type="GO" id="GO:0016787">
    <property type="term" value="F:hydrolase activity"/>
    <property type="evidence" value="ECO:0007669"/>
    <property type="project" value="UniProtKB-KW"/>
</dbReference>
<reference evidence="3 4" key="1">
    <citation type="submission" date="2016-12" db="EMBL/GenBank/DDBJ databases">
        <authorList>
            <person name="Gulvik C.A."/>
        </authorList>
    </citation>
    <scope>NUCLEOTIDE SEQUENCE [LARGE SCALE GENOMIC DNA]</scope>
    <source>
        <strain evidence="2 4">12-5202</strain>
        <strain evidence="1 3">12-5291</strain>
    </source>
</reference>
<organism evidence="1 3">
    <name type="scientific">Streptococcus azizii</name>
    <dbReference type="NCBI Taxonomy" id="1579424"/>
    <lineage>
        <taxon>Bacteria</taxon>
        <taxon>Bacillati</taxon>
        <taxon>Bacillota</taxon>
        <taxon>Bacilli</taxon>
        <taxon>Lactobacillales</taxon>
        <taxon>Streptococcaceae</taxon>
        <taxon>Streptococcus</taxon>
    </lineage>
</organism>
<evidence type="ECO:0000313" key="1">
    <source>
        <dbReference type="EMBL" id="ONK25548.1"/>
    </source>
</evidence>
<keyword evidence="1" id="KW-0378">Hydrolase</keyword>
<dbReference type="EMBL" id="MSPT01000025">
    <property type="protein sequence ID" value="ONK25548.1"/>
    <property type="molecule type" value="Genomic_DNA"/>
</dbReference>
<feature type="non-terminal residue" evidence="1">
    <location>
        <position position="1"/>
    </location>
</feature>
<sequence>AEILAMADMITDDVEHDGLYNAFETLGLLAK</sequence>
<proteinExistence type="predicted"/>
<evidence type="ECO:0000313" key="3">
    <source>
        <dbReference type="Proteomes" id="UP000188600"/>
    </source>
</evidence>
<dbReference type="AlphaFoldDB" id="A0AB36JNB7"/>